<reference evidence="2" key="1">
    <citation type="submission" date="2020-11" db="EMBL/GenBank/DDBJ databases">
        <authorList>
            <consortium name="DOE Joint Genome Institute"/>
            <person name="Ahrendt S."/>
            <person name="Riley R."/>
            <person name="Andreopoulos W."/>
            <person name="Labutti K."/>
            <person name="Pangilinan J."/>
            <person name="Ruiz-Duenas F.J."/>
            <person name="Barrasa J.M."/>
            <person name="Sanchez-Garcia M."/>
            <person name="Camarero S."/>
            <person name="Miyauchi S."/>
            <person name="Serrano A."/>
            <person name="Linde D."/>
            <person name="Babiker R."/>
            <person name="Drula E."/>
            <person name="Ayuso-Fernandez I."/>
            <person name="Pacheco R."/>
            <person name="Padilla G."/>
            <person name="Ferreira P."/>
            <person name="Barriuso J."/>
            <person name="Kellner H."/>
            <person name="Castanera R."/>
            <person name="Alfaro M."/>
            <person name="Ramirez L."/>
            <person name="Pisabarro A.G."/>
            <person name="Kuo A."/>
            <person name="Tritt A."/>
            <person name="Lipzen A."/>
            <person name="He G."/>
            <person name="Yan M."/>
            <person name="Ng V."/>
            <person name="Cullen D."/>
            <person name="Martin F."/>
            <person name="Rosso M.-N."/>
            <person name="Henrissat B."/>
            <person name="Hibbett D."/>
            <person name="Martinez A.T."/>
            <person name="Grigoriev I.V."/>
        </authorList>
    </citation>
    <scope>NUCLEOTIDE SEQUENCE</scope>
    <source>
        <strain evidence="2">AH 40177</strain>
    </source>
</reference>
<name>A0A9P5U2T5_9AGAR</name>
<protein>
    <submittedName>
        <fullName evidence="2">Uncharacterized protein</fullName>
    </submittedName>
</protein>
<dbReference type="EMBL" id="JADNRY010000156">
    <property type="protein sequence ID" value="KAF9062973.1"/>
    <property type="molecule type" value="Genomic_DNA"/>
</dbReference>
<sequence length="126" mass="14155">MQNWPVFITTDLDGQSKPMGVVDVSSATFGTASGNLYDISRNGFIGMSLANINAFIRTRKDVLEKLELSPYKKSFVDAWSMTANLDIANMGFEDFVDEEAGAQEDGMWKWQPFDGESKEREREVDV</sequence>
<dbReference type="AlphaFoldDB" id="A0A9P5U2T5"/>
<dbReference type="OrthoDB" id="2884623at2759"/>
<comment type="caution">
    <text evidence="2">The sequence shown here is derived from an EMBL/GenBank/DDBJ whole genome shotgun (WGS) entry which is preliminary data.</text>
</comment>
<evidence type="ECO:0000256" key="1">
    <source>
        <dbReference type="SAM" id="MobiDB-lite"/>
    </source>
</evidence>
<accession>A0A9P5U2T5</accession>
<gene>
    <name evidence="2" type="ORF">BDP27DRAFT_1405995</name>
</gene>
<feature type="region of interest" description="Disordered" evidence="1">
    <location>
        <begin position="106"/>
        <end position="126"/>
    </location>
</feature>
<organism evidence="2 3">
    <name type="scientific">Rhodocollybia butyracea</name>
    <dbReference type="NCBI Taxonomy" id="206335"/>
    <lineage>
        <taxon>Eukaryota</taxon>
        <taxon>Fungi</taxon>
        <taxon>Dikarya</taxon>
        <taxon>Basidiomycota</taxon>
        <taxon>Agaricomycotina</taxon>
        <taxon>Agaricomycetes</taxon>
        <taxon>Agaricomycetidae</taxon>
        <taxon>Agaricales</taxon>
        <taxon>Marasmiineae</taxon>
        <taxon>Omphalotaceae</taxon>
        <taxon>Rhodocollybia</taxon>
    </lineage>
</organism>
<dbReference type="Proteomes" id="UP000772434">
    <property type="component" value="Unassembled WGS sequence"/>
</dbReference>
<keyword evidence="3" id="KW-1185">Reference proteome</keyword>
<feature type="compositionally biased region" description="Basic and acidic residues" evidence="1">
    <location>
        <begin position="115"/>
        <end position="126"/>
    </location>
</feature>
<proteinExistence type="predicted"/>
<evidence type="ECO:0000313" key="3">
    <source>
        <dbReference type="Proteomes" id="UP000772434"/>
    </source>
</evidence>
<evidence type="ECO:0000313" key="2">
    <source>
        <dbReference type="EMBL" id="KAF9062973.1"/>
    </source>
</evidence>